<dbReference type="OrthoDB" id="5512223at2"/>
<evidence type="ECO:0000313" key="4">
    <source>
        <dbReference type="Proteomes" id="UP000004956"/>
    </source>
</evidence>
<dbReference type="SUPFAM" id="SSF52402">
    <property type="entry name" value="Adenine nucleotide alpha hydrolases-like"/>
    <property type="match status" value="2"/>
</dbReference>
<sequence>MRILVPVDGSEESRRLIRFLGTRETLLGASPEIELLNVQTGPSEGLSRVFGLEAVNAVYQEEGRKVFDALREDIEAAGITPKEVVKIGEAGAGVAKEAEASGADLIVMGSRGLNPIRGFFLGSFTNAVLSQVKTPVLILREGSVVPPKAMRVGVAIDGSAYGEAAVNYVLANRELFGDDATFEILHVAEGPSTLLNVAPEMDGAVSVTGIQRTIADELNDEVFAPVEKIFADADVPVKKVSMVGTAADQIAKYAADNLDMIVMGSHGRGNFSAAVLGSVAMKVAANTTQPVLVIRK</sequence>
<dbReference type="PRINTS" id="PR01438">
    <property type="entry name" value="UNVRSLSTRESS"/>
</dbReference>
<dbReference type="InterPro" id="IPR014729">
    <property type="entry name" value="Rossmann-like_a/b/a_fold"/>
</dbReference>
<dbReference type="CDD" id="cd23659">
    <property type="entry name" value="USP_At3g01520-like"/>
    <property type="match status" value="1"/>
</dbReference>
<dbReference type="PATRIC" id="fig|762967.3.peg.533"/>
<evidence type="ECO:0000313" key="3">
    <source>
        <dbReference type="EMBL" id="EHY31959.1"/>
    </source>
</evidence>
<reference evidence="3 4" key="1">
    <citation type="submission" date="2011-11" db="EMBL/GenBank/DDBJ databases">
        <authorList>
            <person name="Weinstock G."/>
            <person name="Sodergren E."/>
            <person name="Clifton S."/>
            <person name="Fulton L."/>
            <person name="Fulton B."/>
            <person name="Courtney L."/>
            <person name="Fronick C."/>
            <person name="Harrison M."/>
            <person name="Strong C."/>
            <person name="Farmer C."/>
            <person name="Delahaunty K."/>
            <person name="Markovic C."/>
            <person name="Hall O."/>
            <person name="Minx P."/>
            <person name="Tomlinson C."/>
            <person name="Mitreva M."/>
            <person name="Hou S."/>
            <person name="Chen J."/>
            <person name="Wollam A."/>
            <person name="Pepin K.H."/>
            <person name="Johnson M."/>
            <person name="Bhonagiri V."/>
            <person name="Zhang X."/>
            <person name="Suruliraj S."/>
            <person name="Warren W."/>
            <person name="Chinwalla A."/>
            <person name="Mardis E.R."/>
            <person name="Wilson R.K."/>
        </authorList>
    </citation>
    <scope>NUCLEOTIDE SEQUENCE [LARGE SCALE GENOMIC DNA]</scope>
    <source>
        <strain evidence="3 4">YIT 11816</strain>
    </source>
</reference>
<protein>
    <submittedName>
        <fullName evidence="3">Universal stress family protein</fullName>
    </submittedName>
</protein>
<dbReference type="Proteomes" id="UP000004956">
    <property type="component" value="Unassembled WGS sequence"/>
</dbReference>
<dbReference type="Pfam" id="PF00582">
    <property type="entry name" value="Usp"/>
    <property type="match status" value="2"/>
</dbReference>
<evidence type="ECO:0000256" key="1">
    <source>
        <dbReference type="ARBA" id="ARBA00008791"/>
    </source>
</evidence>
<feature type="domain" description="UspA" evidence="2">
    <location>
        <begin position="151"/>
        <end position="295"/>
    </location>
</feature>
<comment type="similarity">
    <text evidence="1">Belongs to the universal stress protein A family.</text>
</comment>
<dbReference type="EMBL" id="AFBQ01000084">
    <property type="protein sequence ID" value="EHY31959.1"/>
    <property type="molecule type" value="Genomic_DNA"/>
</dbReference>
<dbReference type="Gene3D" id="3.40.50.620">
    <property type="entry name" value="HUPs"/>
    <property type="match status" value="2"/>
</dbReference>
<gene>
    <name evidence="3" type="ORF">HMPREF9440_00656</name>
</gene>
<dbReference type="PANTHER" id="PTHR46268:SF6">
    <property type="entry name" value="UNIVERSAL STRESS PROTEIN UP12"/>
    <property type="match status" value="1"/>
</dbReference>
<dbReference type="InterPro" id="IPR006015">
    <property type="entry name" value="Universal_stress_UspA"/>
</dbReference>
<evidence type="ECO:0000259" key="2">
    <source>
        <dbReference type="Pfam" id="PF00582"/>
    </source>
</evidence>
<comment type="caution">
    <text evidence="3">The sequence shown here is derived from an EMBL/GenBank/DDBJ whole genome shotgun (WGS) entry which is preliminary data.</text>
</comment>
<accession>H3KD50</accession>
<keyword evidence="4" id="KW-1185">Reference proteome</keyword>
<dbReference type="AlphaFoldDB" id="H3KD50"/>
<proteinExistence type="inferred from homology"/>
<dbReference type="STRING" id="762967.HMPREF9440_00656"/>
<organism evidence="3 4">
    <name type="scientific">Sutterella parvirubra YIT 11816</name>
    <dbReference type="NCBI Taxonomy" id="762967"/>
    <lineage>
        <taxon>Bacteria</taxon>
        <taxon>Pseudomonadati</taxon>
        <taxon>Pseudomonadota</taxon>
        <taxon>Betaproteobacteria</taxon>
        <taxon>Burkholderiales</taxon>
        <taxon>Sutterellaceae</taxon>
        <taxon>Sutterella</taxon>
    </lineage>
</organism>
<dbReference type="InterPro" id="IPR006016">
    <property type="entry name" value="UspA"/>
</dbReference>
<dbReference type="PANTHER" id="PTHR46268">
    <property type="entry name" value="STRESS RESPONSE PROTEIN NHAX"/>
    <property type="match status" value="1"/>
</dbReference>
<dbReference type="CDD" id="cd00293">
    <property type="entry name" value="USP-like"/>
    <property type="match status" value="1"/>
</dbReference>
<dbReference type="HOGENOM" id="CLU_049301_2_1_4"/>
<name>H3KD50_9BURK</name>
<dbReference type="RefSeq" id="WP_008541276.1">
    <property type="nucleotide sequence ID" value="NZ_JH604906.1"/>
</dbReference>
<feature type="domain" description="UspA" evidence="2">
    <location>
        <begin position="2"/>
        <end position="140"/>
    </location>
</feature>